<name>A0AAX4H3T4_9ASCO</name>
<evidence type="ECO:0000256" key="1">
    <source>
        <dbReference type="ARBA" id="ARBA00022574"/>
    </source>
</evidence>
<evidence type="ECO:0000313" key="5">
    <source>
        <dbReference type="Proteomes" id="UP001338582"/>
    </source>
</evidence>
<reference evidence="4 5" key="1">
    <citation type="submission" date="2023-10" db="EMBL/GenBank/DDBJ databases">
        <title>Draft Genome Sequence of Candida saopaulonensis from a very Premature Infant with Sepsis.</title>
        <authorList>
            <person name="Ning Y."/>
            <person name="Dai R."/>
            <person name="Xiao M."/>
            <person name="Xu Y."/>
            <person name="Yan Q."/>
            <person name="Zhang L."/>
        </authorList>
    </citation>
    <scope>NUCLEOTIDE SEQUENCE [LARGE SCALE GENOMIC DNA]</scope>
    <source>
        <strain evidence="4 5">19XY460</strain>
    </source>
</reference>
<evidence type="ECO:0000256" key="3">
    <source>
        <dbReference type="PROSITE-ProRule" id="PRU00221"/>
    </source>
</evidence>
<proteinExistence type="predicted"/>
<dbReference type="InterPro" id="IPR015943">
    <property type="entry name" value="WD40/YVTN_repeat-like_dom_sf"/>
</dbReference>
<dbReference type="KEGG" id="asau:88171142"/>
<dbReference type="PROSITE" id="PS50294">
    <property type="entry name" value="WD_REPEATS_REGION"/>
    <property type="match status" value="1"/>
</dbReference>
<dbReference type="SUPFAM" id="SSF50978">
    <property type="entry name" value="WD40 repeat-like"/>
    <property type="match status" value="1"/>
</dbReference>
<sequence length="385" mass="41427">MGKQYISTVTASNAHRLDILGVVMTSKYTITVSSDGYAAFWDNQVDEVHNPEDHVVRQLINPIGIHHVAVFEDVPPGLTTKVMLMAFACFDGSVKFFSIKNTDMATFLAVETGNLFASDCWCPGFYKDPTSAQHFFVVTKANGKTGVYNLDLIVDGEKVDIALNTLVGELNSSNNFSSFPGALAVSSEGLCAIGYTMGDVVVYNLKGLKQLFTFHSTDLQVKVGVGSTSVPRVIEFSPGGSILVVARDNQSAGSITLYDIKYGENIGSLTTLTHSAKTTIGGFAHESWIMGLSFNADGTLLASSGFDKCVRVWSMELREREATFQISLSDLETTEGCDDSDISVCSGVSFIDKGVRGGLGGDINEGLCVVSFDRGIRWYREAGGV</sequence>
<dbReference type="Pfam" id="PF00400">
    <property type="entry name" value="WD40"/>
    <property type="match status" value="1"/>
</dbReference>
<dbReference type="InterPro" id="IPR036322">
    <property type="entry name" value="WD40_repeat_dom_sf"/>
</dbReference>
<feature type="repeat" description="WD" evidence="3">
    <location>
        <begin position="282"/>
        <end position="323"/>
    </location>
</feature>
<dbReference type="RefSeq" id="XP_062875241.1">
    <property type="nucleotide sequence ID" value="XM_063019171.1"/>
</dbReference>
<dbReference type="GO" id="GO:0032991">
    <property type="term" value="C:protein-containing complex"/>
    <property type="evidence" value="ECO:0007669"/>
    <property type="project" value="UniProtKB-ARBA"/>
</dbReference>
<dbReference type="EMBL" id="CP138894">
    <property type="protein sequence ID" value="WPK22854.1"/>
    <property type="molecule type" value="Genomic_DNA"/>
</dbReference>
<dbReference type="GeneID" id="88171142"/>
<dbReference type="GO" id="GO:0005634">
    <property type="term" value="C:nucleus"/>
    <property type="evidence" value="ECO:0007669"/>
    <property type="project" value="TreeGrafter"/>
</dbReference>
<keyword evidence="5" id="KW-1185">Reference proteome</keyword>
<gene>
    <name evidence="4" type="ORF">PUMCH_000073</name>
</gene>
<evidence type="ECO:0008006" key="6">
    <source>
        <dbReference type="Google" id="ProtNLM"/>
    </source>
</evidence>
<evidence type="ECO:0000313" key="4">
    <source>
        <dbReference type="EMBL" id="WPK22854.1"/>
    </source>
</evidence>
<evidence type="ECO:0000256" key="2">
    <source>
        <dbReference type="ARBA" id="ARBA00022737"/>
    </source>
</evidence>
<dbReference type="InterPro" id="IPR051510">
    <property type="entry name" value="SKI8"/>
</dbReference>
<dbReference type="SMART" id="SM00320">
    <property type="entry name" value="WD40"/>
    <property type="match status" value="3"/>
</dbReference>
<dbReference type="InterPro" id="IPR001680">
    <property type="entry name" value="WD40_rpt"/>
</dbReference>
<dbReference type="Proteomes" id="UP001338582">
    <property type="component" value="Chromosome 1"/>
</dbReference>
<keyword evidence="1 3" id="KW-0853">WD repeat</keyword>
<organism evidence="4 5">
    <name type="scientific">Australozyma saopauloensis</name>
    <dbReference type="NCBI Taxonomy" id="291208"/>
    <lineage>
        <taxon>Eukaryota</taxon>
        <taxon>Fungi</taxon>
        <taxon>Dikarya</taxon>
        <taxon>Ascomycota</taxon>
        <taxon>Saccharomycotina</taxon>
        <taxon>Pichiomycetes</taxon>
        <taxon>Metschnikowiaceae</taxon>
        <taxon>Australozyma</taxon>
    </lineage>
</organism>
<keyword evidence="2" id="KW-0677">Repeat</keyword>
<dbReference type="PANTHER" id="PTHR44090:SF1">
    <property type="entry name" value="SUPERKILLER COMPLEX PROTEIN 8"/>
    <property type="match status" value="1"/>
</dbReference>
<protein>
    <recommendedName>
        <fullName evidence="6">Antiviral protein SKI8</fullName>
    </recommendedName>
</protein>
<dbReference type="PANTHER" id="PTHR44090">
    <property type="entry name" value="WD REPEAT-CONTAINING PROTEIN 61"/>
    <property type="match status" value="1"/>
</dbReference>
<dbReference type="Gene3D" id="2.130.10.10">
    <property type="entry name" value="YVTN repeat-like/Quinoprotein amine dehydrogenase"/>
    <property type="match status" value="1"/>
</dbReference>
<dbReference type="PROSITE" id="PS50082">
    <property type="entry name" value="WD_REPEATS_2"/>
    <property type="match status" value="1"/>
</dbReference>
<accession>A0AAX4H3T4</accession>
<dbReference type="AlphaFoldDB" id="A0AAX4H3T4"/>